<name>A0A0F9BS50_9ZZZZ</name>
<reference evidence="1" key="1">
    <citation type="journal article" date="2015" name="Nature">
        <title>Complex archaea that bridge the gap between prokaryotes and eukaryotes.</title>
        <authorList>
            <person name="Spang A."/>
            <person name="Saw J.H."/>
            <person name="Jorgensen S.L."/>
            <person name="Zaremba-Niedzwiedzka K."/>
            <person name="Martijn J."/>
            <person name="Lind A.E."/>
            <person name="van Eijk R."/>
            <person name="Schleper C."/>
            <person name="Guy L."/>
            <person name="Ettema T.J."/>
        </authorList>
    </citation>
    <scope>NUCLEOTIDE SEQUENCE</scope>
</reference>
<organism evidence="1">
    <name type="scientific">marine sediment metagenome</name>
    <dbReference type="NCBI Taxonomy" id="412755"/>
    <lineage>
        <taxon>unclassified sequences</taxon>
        <taxon>metagenomes</taxon>
        <taxon>ecological metagenomes</taxon>
    </lineage>
</organism>
<evidence type="ECO:0000313" key="1">
    <source>
        <dbReference type="EMBL" id="KKL24749.1"/>
    </source>
</evidence>
<dbReference type="EMBL" id="LAZR01036472">
    <property type="protein sequence ID" value="KKL24749.1"/>
    <property type="molecule type" value="Genomic_DNA"/>
</dbReference>
<gene>
    <name evidence="1" type="ORF">LCGC14_2412220</name>
</gene>
<protein>
    <submittedName>
        <fullName evidence="1">Uncharacterized protein</fullName>
    </submittedName>
</protein>
<dbReference type="AlphaFoldDB" id="A0A0F9BS50"/>
<sequence>MSRVKKDQIQKIRVWCTKCDKDLENQGVALDYPEDGTFYKCPKCNYRIVILKELGGEKTGSNGYKSSSSEMAIKPMKTDSKPPSIASSASHTDKICKDCDYIDGTSWCKHHRENIDANNNWCHDFKPKEKEPTEAEIEPELLEKLWVDGIRIVIRRKAPNHTLVEKEDFFLIQEAIESILDFVDTTLKLDPAIDLLHSQREAYELLRNLQKKIKEKYQVS</sequence>
<comment type="caution">
    <text evidence="1">The sequence shown here is derived from an EMBL/GenBank/DDBJ whole genome shotgun (WGS) entry which is preliminary data.</text>
</comment>
<proteinExistence type="predicted"/>
<accession>A0A0F9BS50</accession>